<evidence type="ECO:0000256" key="1">
    <source>
        <dbReference type="SAM" id="MobiDB-lite"/>
    </source>
</evidence>
<protein>
    <recommendedName>
        <fullName evidence="5">Myb-like domain-containing protein</fullName>
    </recommendedName>
</protein>
<gene>
    <name evidence="3" type="ORF">CTEN210_07344</name>
</gene>
<sequence>MKIQRSILFLLLNVFLDIRPFPSNKESEEEEERPFDVFSLNNNLSSEDESEEDEDEGHGIFLPSSSDEEDEDEDDNLSDSSEEEEWNDTTSVEPELDTRVVKRIRRKNWIDRQIKLLLIAIEESRRLDTRTGQINWKAVEKHRCIEELKIERPDDTIEHFKQKYRNLLKQDQKKYNAIMATL</sequence>
<dbReference type="AlphaFoldDB" id="A0AAD3H5L3"/>
<proteinExistence type="predicted"/>
<feature type="region of interest" description="Disordered" evidence="1">
    <location>
        <begin position="24"/>
        <end position="92"/>
    </location>
</feature>
<dbReference type="Proteomes" id="UP001054902">
    <property type="component" value="Unassembled WGS sequence"/>
</dbReference>
<keyword evidence="4" id="KW-1185">Reference proteome</keyword>
<feature type="compositionally biased region" description="Acidic residues" evidence="1">
    <location>
        <begin position="66"/>
        <end position="87"/>
    </location>
</feature>
<name>A0AAD3H5L3_9STRA</name>
<evidence type="ECO:0000313" key="3">
    <source>
        <dbReference type="EMBL" id="GFH50868.1"/>
    </source>
</evidence>
<evidence type="ECO:0000256" key="2">
    <source>
        <dbReference type="SAM" id="SignalP"/>
    </source>
</evidence>
<dbReference type="EMBL" id="BLLK01000043">
    <property type="protein sequence ID" value="GFH50868.1"/>
    <property type="molecule type" value="Genomic_DNA"/>
</dbReference>
<feature type="compositionally biased region" description="Acidic residues" evidence="1">
    <location>
        <begin position="46"/>
        <end position="56"/>
    </location>
</feature>
<comment type="caution">
    <text evidence="3">The sequence shown here is derived from an EMBL/GenBank/DDBJ whole genome shotgun (WGS) entry which is preliminary data.</text>
</comment>
<evidence type="ECO:0000313" key="4">
    <source>
        <dbReference type="Proteomes" id="UP001054902"/>
    </source>
</evidence>
<reference evidence="3 4" key="1">
    <citation type="journal article" date="2021" name="Sci. Rep.">
        <title>The genome of the diatom Chaetoceros tenuissimus carries an ancient integrated fragment of an extant virus.</title>
        <authorList>
            <person name="Hongo Y."/>
            <person name="Kimura K."/>
            <person name="Takaki Y."/>
            <person name="Yoshida Y."/>
            <person name="Baba S."/>
            <person name="Kobayashi G."/>
            <person name="Nagasaki K."/>
            <person name="Hano T."/>
            <person name="Tomaru Y."/>
        </authorList>
    </citation>
    <scope>NUCLEOTIDE SEQUENCE [LARGE SCALE GENOMIC DNA]</scope>
    <source>
        <strain evidence="3 4">NIES-3715</strain>
    </source>
</reference>
<feature type="signal peptide" evidence="2">
    <location>
        <begin position="1"/>
        <end position="20"/>
    </location>
</feature>
<organism evidence="3 4">
    <name type="scientific">Chaetoceros tenuissimus</name>
    <dbReference type="NCBI Taxonomy" id="426638"/>
    <lineage>
        <taxon>Eukaryota</taxon>
        <taxon>Sar</taxon>
        <taxon>Stramenopiles</taxon>
        <taxon>Ochrophyta</taxon>
        <taxon>Bacillariophyta</taxon>
        <taxon>Coscinodiscophyceae</taxon>
        <taxon>Chaetocerotophycidae</taxon>
        <taxon>Chaetocerotales</taxon>
        <taxon>Chaetocerotaceae</taxon>
        <taxon>Chaetoceros</taxon>
    </lineage>
</organism>
<keyword evidence="2" id="KW-0732">Signal</keyword>
<accession>A0AAD3H5L3</accession>
<evidence type="ECO:0008006" key="5">
    <source>
        <dbReference type="Google" id="ProtNLM"/>
    </source>
</evidence>
<feature type="chain" id="PRO_5041916623" description="Myb-like domain-containing protein" evidence="2">
    <location>
        <begin position="21"/>
        <end position="182"/>
    </location>
</feature>